<comment type="caution">
    <text evidence="1">The sequence shown here is derived from an EMBL/GenBank/DDBJ whole genome shotgun (WGS) entry which is preliminary data.</text>
</comment>
<organism evidence="1 2">
    <name type="scientific">Pseudomonas fluorescens</name>
    <dbReference type="NCBI Taxonomy" id="294"/>
    <lineage>
        <taxon>Bacteria</taxon>
        <taxon>Pseudomonadati</taxon>
        <taxon>Pseudomonadota</taxon>
        <taxon>Gammaproteobacteria</taxon>
        <taxon>Pseudomonadales</taxon>
        <taxon>Pseudomonadaceae</taxon>
        <taxon>Pseudomonas</taxon>
    </lineage>
</organism>
<dbReference type="PIRSF" id="PIRSF028477">
    <property type="entry name" value="UCP028477"/>
    <property type="match status" value="1"/>
</dbReference>
<dbReference type="EMBL" id="QRBA01000022">
    <property type="protein sequence ID" value="RDS87737.1"/>
    <property type="molecule type" value="Genomic_DNA"/>
</dbReference>
<proteinExistence type="predicted"/>
<dbReference type="Proteomes" id="UP000255541">
    <property type="component" value="Unassembled WGS sequence"/>
</dbReference>
<dbReference type="InterPro" id="IPR014547">
    <property type="entry name" value="UCP028477"/>
</dbReference>
<accession>A0A7Z6QPN2</accession>
<dbReference type="Pfam" id="PF09916">
    <property type="entry name" value="DUF2145"/>
    <property type="match status" value="1"/>
</dbReference>
<protein>
    <submittedName>
        <fullName evidence="1">DUF2145 domain-containing protein</fullName>
    </submittedName>
</protein>
<sequence length="305" mass="33897">MLLVATGCAVRPGATKPGGRATDTVGSSPTNYCDRTQELTATQQDRLLRFTSVVRDELAAIQGDAVLISRSGLDLSRFEIRYSHAAVALRSDNGIWSVRQLYYACDEGRPRLYDQGMAGFVMGTEDPALGYISIVTLPKEAAQDLHRAALDRPRALRLLASHYSANAYAFGLAYQNCNQWVVEMLATAWGDLSDGEDLRARAQHWLMRTGYTPEPVDIGSAWLMVASVFVPLVHLSDHPEDDRVARKLRISLPTTVEKFVQDRYPSSRRIEICHDGTHAVVHRGWESVREGCRPAQEDRIVQLGT</sequence>
<dbReference type="AlphaFoldDB" id="A0A7Z6QPN2"/>
<name>A0A7Z6QPN2_PSEFL</name>
<gene>
    <name evidence="1" type="ORF">DL347_28830</name>
</gene>
<evidence type="ECO:0000313" key="1">
    <source>
        <dbReference type="EMBL" id="RDS87737.1"/>
    </source>
</evidence>
<evidence type="ECO:0000313" key="2">
    <source>
        <dbReference type="Proteomes" id="UP000255541"/>
    </source>
</evidence>
<reference evidence="1 2" key="1">
    <citation type="submission" date="2018-07" db="EMBL/GenBank/DDBJ databases">
        <title>Draft Genome Sequence of Pseudomonas fluorescens AHK-1 associated with canker disease of kiwifruit.</title>
        <authorList>
            <person name="Wu Z."/>
        </authorList>
    </citation>
    <scope>NUCLEOTIDE SEQUENCE [LARGE SCALE GENOMIC DNA]</scope>
    <source>
        <strain evidence="1 2">AHK-1</strain>
    </source>
</reference>